<keyword evidence="3" id="KW-1185">Reference proteome</keyword>
<keyword evidence="1" id="KW-1133">Transmembrane helix</keyword>
<organism evidence="2 3">
    <name type="scientific">Mythimna separata</name>
    <name type="common">Oriental armyworm</name>
    <name type="synonym">Pseudaletia separata</name>
    <dbReference type="NCBI Taxonomy" id="271217"/>
    <lineage>
        <taxon>Eukaryota</taxon>
        <taxon>Metazoa</taxon>
        <taxon>Ecdysozoa</taxon>
        <taxon>Arthropoda</taxon>
        <taxon>Hexapoda</taxon>
        <taxon>Insecta</taxon>
        <taxon>Pterygota</taxon>
        <taxon>Neoptera</taxon>
        <taxon>Endopterygota</taxon>
        <taxon>Lepidoptera</taxon>
        <taxon>Glossata</taxon>
        <taxon>Ditrysia</taxon>
        <taxon>Noctuoidea</taxon>
        <taxon>Noctuidae</taxon>
        <taxon>Noctuinae</taxon>
        <taxon>Hadenini</taxon>
        <taxon>Mythimna</taxon>
    </lineage>
</organism>
<feature type="transmembrane region" description="Helical" evidence="1">
    <location>
        <begin position="133"/>
        <end position="159"/>
    </location>
</feature>
<feature type="transmembrane region" description="Helical" evidence="1">
    <location>
        <begin position="98"/>
        <end position="121"/>
    </location>
</feature>
<feature type="transmembrane region" description="Helical" evidence="1">
    <location>
        <begin position="63"/>
        <end position="86"/>
    </location>
</feature>
<evidence type="ECO:0000313" key="3">
    <source>
        <dbReference type="Proteomes" id="UP001231518"/>
    </source>
</evidence>
<name>A0AAD7YKJ5_MYTSE</name>
<protein>
    <submittedName>
        <fullName evidence="2">Uncharacterized protein</fullName>
    </submittedName>
</protein>
<proteinExistence type="predicted"/>
<evidence type="ECO:0000256" key="1">
    <source>
        <dbReference type="SAM" id="Phobius"/>
    </source>
</evidence>
<dbReference type="AlphaFoldDB" id="A0AAD7YKJ5"/>
<dbReference type="EMBL" id="JARGEI010000014">
    <property type="protein sequence ID" value="KAJ8720036.1"/>
    <property type="molecule type" value="Genomic_DNA"/>
</dbReference>
<gene>
    <name evidence="2" type="ORF">PYW07_012079</name>
</gene>
<comment type="caution">
    <text evidence="2">The sequence shown here is derived from an EMBL/GenBank/DDBJ whole genome shotgun (WGS) entry which is preliminary data.</text>
</comment>
<reference evidence="2" key="1">
    <citation type="submission" date="2023-03" db="EMBL/GenBank/DDBJ databases">
        <title>Chromosome-level genomes of two armyworms, Mythimna separata and Mythimna loreyi, provide insights into the biosynthesis and reception of sex pheromones.</title>
        <authorList>
            <person name="Zhao H."/>
        </authorList>
    </citation>
    <scope>NUCLEOTIDE SEQUENCE</scope>
    <source>
        <strain evidence="2">BeijingLab</strain>
        <tissue evidence="2">Pupa</tissue>
    </source>
</reference>
<dbReference type="Proteomes" id="UP001231518">
    <property type="component" value="Chromosome 3"/>
</dbReference>
<evidence type="ECO:0000313" key="2">
    <source>
        <dbReference type="EMBL" id="KAJ8720036.1"/>
    </source>
</evidence>
<keyword evidence="1" id="KW-0472">Membrane</keyword>
<accession>A0AAD7YKJ5</accession>
<feature type="transmembrane region" description="Helical" evidence="1">
    <location>
        <begin position="26"/>
        <end position="47"/>
    </location>
</feature>
<keyword evidence="1" id="KW-0812">Transmembrane</keyword>
<sequence>MRTELPVCKRCCFCLPLRYGLITWGYIRLGLSTFLFVAMSIAFYWMIEMVMNEESVTLNTSHAVILVVLLLLTIIDIVLNIVFLTGGHKKNMKMLRAYYIYSFILCTLTFLMWIASVVSTFLEFRIGEIDITFHLYIVLVDTATLLALVLAQIFVLLLVRSEIIKLRSQCEFRFVNNAAEAQCTLKCEQLNEEEGPEYTYERYEPEENK</sequence>